<evidence type="ECO:0000256" key="4">
    <source>
        <dbReference type="PIRNR" id="PIRNR006078"/>
    </source>
</evidence>
<dbReference type="PIRSF" id="PIRSF006078">
    <property type="entry name" value="GlxK"/>
    <property type="match status" value="1"/>
</dbReference>
<dbReference type="PANTHER" id="PTHR21599:SF0">
    <property type="entry name" value="GLYCERATE KINASE"/>
    <property type="match status" value="1"/>
</dbReference>
<protein>
    <submittedName>
        <fullName evidence="5">Glycerate kinase</fullName>
        <ecNumber evidence="6">2.7.1.-</ecNumber>
    </submittedName>
</protein>
<evidence type="ECO:0000313" key="6">
    <source>
        <dbReference type="EMBL" id="RHH10049.1"/>
    </source>
</evidence>
<dbReference type="EC" id="2.7.1.-" evidence="6"/>
<gene>
    <name evidence="6" type="ORF">DW228_13280</name>
    <name evidence="5" type="ORF">EE52_0204400</name>
</gene>
<dbReference type="Pfam" id="PF02595">
    <property type="entry name" value="Gly_kinase"/>
    <property type="match status" value="1"/>
</dbReference>
<accession>A0A0I9SBV8</accession>
<dbReference type="NCBIfam" id="TIGR00045">
    <property type="entry name" value="glycerate kinase"/>
    <property type="match status" value="1"/>
</dbReference>
<reference evidence="5" key="1">
    <citation type="book" date="2014" name="THE 24TH EUROPEAN CONGRESS OF CLINICAL MICROBIOLOGY AND INFECTIOUS DISEASES" publisher="ECCMID 2014" city="Barcelona, Spain">
        <title>Identification of resistance genes in three multidrug-resistant Bacteroides fragilis isolates by whole genome sequencing.</title>
        <editorList>
            <person name="Unknown"/>
            <person name="A."/>
        </editorList>
        <authorList>
            <person name="Sydenham T.V."/>
            <person name="Hasman H."/>
            <person name="Wang M."/>
            <person name="Soki J."/>
            <person name="Nagy E."/>
            <person name="Justesen U.S."/>
        </authorList>
    </citation>
    <scope>NUCLEOTIDE SEQUENCE</scope>
    <source>
        <strain evidence="5">DCMOUH0018B</strain>
    </source>
</reference>
<proteinExistence type="inferred from homology"/>
<dbReference type="PATRIC" id="fig|817.53.peg.927"/>
<dbReference type="GO" id="GO:0031388">
    <property type="term" value="P:organic acid phosphorylation"/>
    <property type="evidence" value="ECO:0007669"/>
    <property type="project" value="UniProtKB-UniRule"/>
</dbReference>
<dbReference type="AlphaFoldDB" id="A0A0I9SBV8"/>
<name>A0A0I9SBV8_BACFG</name>
<dbReference type="InterPro" id="IPR018197">
    <property type="entry name" value="Glycerate_kinase_RE-like"/>
</dbReference>
<reference evidence="6 7" key="3">
    <citation type="submission" date="2018-08" db="EMBL/GenBank/DDBJ databases">
        <title>A genome reference for cultivated species of the human gut microbiota.</title>
        <authorList>
            <person name="Zou Y."/>
            <person name="Xue W."/>
            <person name="Luo G."/>
        </authorList>
    </citation>
    <scope>NUCLEOTIDE SEQUENCE [LARGE SCALE GENOMIC DNA]</scope>
    <source>
        <strain evidence="6 7">AM18-6</strain>
    </source>
</reference>
<organism evidence="5">
    <name type="scientific">Bacteroides fragilis</name>
    <dbReference type="NCBI Taxonomy" id="817"/>
    <lineage>
        <taxon>Bacteria</taxon>
        <taxon>Pseudomonadati</taxon>
        <taxon>Bacteroidota</taxon>
        <taxon>Bacteroidia</taxon>
        <taxon>Bacteroidales</taxon>
        <taxon>Bacteroidaceae</taxon>
        <taxon>Bacteroides</taxon>
    </lineage>
</organism>
<comment type="similarity">
    <text evidence="1 4">Belongs to the glycerate kinase type-1 family.</text>
</comment>
<reference evidence="5" key="2">
    <citation type="submission" date="2014-07" db="EMBL/GenBank/DDBJ databases">
        <title>Genetics and epidemiology of antimicrobial resistance in B. fragilis group.</title>
        <authorList>
            <person name="Sydenham T.V."/>
            <person name="Hasman H."/>
            <person name="Kemp M."/>
            <person name="Justesen U.S."/>
        </authorList>
    </citation>
    <scope>NUCLEOTIDE SEQUENCE [LARGE SCALE GENOMIC DNA]</scope>
    <source>
        <strain evidence="5">DCMOUH0018B</strain>
    </source>
</reference>
<dbReference type="EMBL" id="JMZZ02000042">
    <property type="protein sequence ID" value="KFX75627.1"/>
    <property type="molecule type" value="Genomic_DNA"/>
</dbReference>
<dbReference type="InterPro" id="IPR004381">
    <property type="entry name" value="Glycerate_kinase"/>
</dbReference>
<keyword evidence="2 4" id="KW-0808">Transferase</keyword>
<dbReference type="PANTHER" id="PTHR21599">
    <property type="entry name" value="GLYCERATE KINASE"/>
    <property type="match status" value="1"/>
</dbReference>
<dbReference type="InterPro" id="IPR036129">
    <property type="entry name" value="Glycerate_kinase_sf"/>
</dbReference>
<keyword evidence="3 4" id="KW-0418">Kinase</keyword>
<dbReference type="SUPFAM" id="SSF110738">
    <property type="entry name" value="Glycerate kinase I"/>
    <property type="match status" value="1"/>
</dbReference>
<evidence type="ECO:0000256" key="1">
    <source>
        <dbReference type="ARBA" id="ARBA00006284"/>
    </source>
</evidence>
<evidence type="ECO:0000256" key="3">
    <source>
        <dbReference type="ARBA" id="ARBA00022777"/>
    </source>
</evidence>
<dbReference type="InterPro" id="IPR018193">
    <property type="entry name" value="Glyc_kinase_flavodox-like_fold"/>
</dbReference>
<evidence type="ECO:0000313" key="7">
    <source>
        <dbReference type="Proteomes" id="UP000266644"/>
    </source>
</evidence>
<dbReference type="RefSeq" id="WP_044299760.1">
    <property type="nucleotide sequence ID" value="NZ_CP036542.1"/>
</dbReference>
<sequence>MKKIIIASDSFKGSLSSAEVAVSCEKGIRKVFPKCEIIKLPIADGGEGTIEALVSATNGRIHSCHVHDPLMRLIEARYGVLGDGETAVIEMAAASGLTLIEPHLRNPMKTTTYGTGELIQDALEHGCRKFLIGIGGSATNDAGTGMLQALGMKFRDIAGNLLGYGGEILQKIEMIDSNDFPEDKLGKCTFTIACDVNNPFSGPQGAAFIFASQKGADAKQIRILDTGLKHFAQLIAQTLYKDIDATPGAGAAGGMGGAFIAFFNARLSRGIDTVLDALHFNEKLQGADLVITGEGKMDAQTIMGKAPMGVLKAAQRKNIPVIGIAGCVDETELLNNAGFLAVYPIVEGPVSQEQAMEKSRTCSNIERTVHQCMRMLSLLHN</sequence>
<comment type="caution">
    <text evidence="5">The sequence shown here is derived from an EMBL/GenBank/DDBJ whole genome shotgun (WGS) entry which is preliminary data.</text>
</comment>
<dbReference type="Gene3D" id="3.40.50.10350">
    <property type="entry name" value="Glycerate kinase, domain 1"/>
    <property type="match status" value="1"/>
</dbReference>
<dbReference type="Gene3D" id="3.90.1510.10">
    <property type="entry name" value="Glycerate kinase, domain 2"/>
    <property type="match status" value="1"/>
</dbReference>
<evidence type="ECO:0000256" key="2">
    <source>
        <dbReference type="ARBA" id="ARBA00022679"/>
    </source>
</evidence>
<dbReference type="GO" id="GO:0008887">
    <property type="term" value="F:glycerate kinase activity"/>
    <property type="evidence" value="ECO:0007669"/>
    <property type="project" value="UniProtKB-UniRule"/>
</dbReference>
<dbReference type="EMBL" id="QRJE01000020">
    <property type="protein sequence ID" value="RHH10049.1"/>
    <property type="molecule type" value="Genomic_DNA"/>
</dbReference>
<evidence type="ECO:0000313" key="5">
    <source>
        <dbReference type="EMBL" id="KFX75627.1"/>
    </source>
</evidence>
<dbReference type="Proteomes" id="UP000266644">
    <property type="component" value="Unassembled WGS sequence"/>
</dbReference>